<feature type="chain" id="PRO_5046781418" evidence="1">
    <location>
        <begin position="30"/>
        <end position="43"/>
    </location>
</feature>
<dbReference type="Proteomes" id="UP000656548">
    <property type="component" value="Unassembled WGS sequence"/>
</dbReference>
<keyword evidence="1" id="KW-0732">Signal</keyword>
<protein>
    <submittedName>
        <fullName evidence="2">Spy/CpxP family protein refolding chaperone</fullName>
    </submittedName>
</protein>
<feature type="signal peptide" evidence="1">
    <location>
        <begin position="1"/>
        <end position="29"/>
    </location>
</feature>
<organism evidence="2 3">
    <name type="scientific">Amycolatopsis roodepoortensis</name>
    <dbReference type="NCBI Taxonomy" id="700274"/>
    <lineage>
        <taxon>Bacteria</taxon>
        <taxon>Bacillati</taxon>
        <taxon>Actinomycetota</taxon>
        <taxon>Actinomycetes</taxon>
        <taxon>Pseudonocardiales</taxon>
        <taxon>Pseudonocardiaceae</taxon>
        <taxon>Amycolatopsis</taxon>
    </lineage>
</organism>
<evidence type="ECO:0000256" key="1">
    <source>
        <dbReference type="SAM" id="SignalP"/>
    </source>
</evidence>
<sequence>MKKQLRTLLAATFAVLAVALAAPAVSASAGVSAQPDCVRPCHF</sequence>
<dbReference type="EMBL" id="JADBEJ010000004">
    <property type="protein sequence ID" value="MBE1575537.1"/>
    <property type="molecule type" value="Genomic_DNA"/>
</dbReference>
<evidence type="ECO:0000313" key="2">
    <source>
        <dbReference type="EMBL" id="MBE1575537.1"/>
    </source>
</evidence>
<keyword evidence="3" id="KW-1185">Reference proteome</keyword>
<accession>A0ABR9L5A8</accession>
<evidence type="ECO:0000313" key="3">
    <source>
        <dbReference type="Proteomes" id="UP000656548"/>
    </source>
</evidence>
<dbReference type="RefSeq" id="WP_255431986.1">
    <property type="nucleotide sequence ID" value="NZ_CP102415.1"/>
</dbReference>
<gene>
    <name evidence="2" type="ORF">H4W30_002584</name>
</gene>
<proteinExistence type="predicted"/>
<reference evidence="2 3" key="1">
    <citation type="submission" date="2020-10" db="EMBL/GenBank/DDBJ databases">
        <title>Sequencing the genomes of 1000 actinobacteria strains.</title>
        <authorList>
            <person name="Klenk H.-P."/>
        </authorList>
    </citation>
    <scope>NUCLEOTIDE SEQUENCE [LARGE SCALE GENOMIC DNA]</scope>
    <source>
        <strain evidence="2 3">DSM 46661</strain>
    </source>
</reference>
<name>A0ABR9L5A8_9PSEU</name>
<comment type="caution">
    <text evidence="2">The sequence shown here is derived from an EMBL/GenBank/DDBJ whole genome shotgun (WGS) entry which is preliminary data.</text>
</comment>